<dbReference type="PROSITE" id="PS50235">
    <property type="entry name" value="USP_3"/>
    <property type="match status" value="1"/>
</dbReference>
<organism evidence="10 11">
    <name type="scientific">Saitoella complicata (strain BCRC 22490 / CBS 7301 / JCM 7358 / NBRC 10748 / NRRL Y-17804)</name>
    <dbReference type="NCBI Taxonomy" id="698492"/>
    <lineage>
        <taxon>Eukaryota</taxon>
        <taxon>Fungi</taxon>
        <taxon>Dikarya</taxon>
        <taxon>Ascomycota</taxon>
        <taxon>Taphrinomycotina</taxon>
        <taxon>Taphrinomycotina incertae sedis</taxon>
        <taxon>Saitoella</taxon>
    </lineage>
</organism>
<dbReference type="CDD" id="cd16104">
    <property type="entry name" value="Ubl_USP14_like"/>
    <property type="match status" value="1"/>
</dbReference>
<accession>A0A0E9NDI1</accession>
<proteinExistence type="predicted"/>
<dbReference type="InterPro" id="IPR044635">
    <property type="entry name" value="UBP14-like"/>
</dbReference>
<dbReference type="InterPro" id="IPR000626">
    <property type="entry name" value="Ubiquitin-like_dom"/>
</dbReference>
<dbReference type="Gene3D" id="3.90.70.10">
    <property type="entry name" value="Cysteine proteinases"/>
    <property type="match status" value="1"/>
</dbReference>
<dbReference type="Proteomes" id="UP000033140">
    <property type="component" value="Unassembled WGS sequence"/>
</dbReference>
<dbReference type="Gene3D" id="3.10.20.90">
    <property type="entry name" value="Phosphatidylinositol 3-kinase Catalytic Subunit, Chain A, domain 1"/>
    <property type="match status" value="1"/>
</dbReference>
<evidence type="ECO:0000259" key="9">
    <source>
        <dbReference type="PROSITE" id="PS50235"/>
    </source>
</evidence>
<dbReference type="SUPFAM" id="SSF54001">
    <property type="entry name" value="Cysteine proteinases"/>
    <property type="match status" value="1"/>
</dbReference>
<evidence type="ECO:0000256" key="1">
    <source>
        <dbReference type="ARBA" id="ARBA00000707"/>
    </source>
</evidence>
<dbReference type="InterPro" id="IPR018200">
    <property type="entry name" value="USP_CS"/>
</dbReference>
<dbReference type="GO" id="GO:0043161">
    <property type="term" value="P:proteasome-mediated ubiquitin-dependent protein catabolic process"/>
    <property type="evidence" value="ECO:0007669"/>
    <property type="project" value="InterPro"/>
</dbReference>
<keyword evidence="6" id="KW-0788">Thiol protease</keyword>
<feature type="coiled-coil region" evidence="7">
    <location>
        <begin position="412"/>
        <end position="439"/>
    </location>
</feature>
<gene>
    <name evidence="10" type="ORF">G7K_1989-t1</name>
</gene>
<feature type="domain" description="USP" evidence="9">
    <location>
        <begin position="165"/>
        <end position="553"/>
    </location>
</feature>
<comment type="catalytic activity">
    <reaction evidence="1">
        <text>Thiol-dependent hydrolysis of ester, thioester, amide, peptide and isopeptide bonds formed by the C-terminal Gly of ubiquitin (a 76-residue protein attached to proteins as an intracellular targeting signal).</text>
        <dbReference type="EC" id="3.4.19.12"/>
    </reaction>
</comment>
<keyword evidence="4" id="KW-0833">Ubl conjugation pathway</keyword>
<feature type="domain" description="Ubiquitin-like" evidence="8">
    <location>
        <begin position="62"/>
        <end position="132"/>
    </location>
</feature>
<evidence type="ECO:0000259" key="8">
    <source>
        <dbReference type="PROSITE" id="PS50053"/>
    </source>
</evidence>
<dbReference type="PROSITE" id="PS50053">
    <property type="entry name" value="UBIQUITIN_2"/>
    <property type="match status" value="1"/>
</dbReference>
<reference evidence="10 11" key="2">
    <citation type="journal article" date="2014" name="J. Gen. Appl. Microbiol.">
        <title>The early diverging ascomycetous budding yeast Saitoella complicata has three histone deacetylases belonging to the Clr6, Hos2, and Rpd3 lineages.</title>
        <authorList>
            <person name="Nishida H."/>
            <person name="Matsumoto T."/>
            <person name="Kondo S."/>
            <person name="Hamamoto M."/>
            <person name="Yoshikawa H."/>
        </authorList>
    </citation>
    <scope>NUCLEOTIDE SEQUENCE [LARGE SCALE GENOMIC DNA]</scope>
    <source>
        <strain evidence="10 11">NRRL Y-17804</strain>
    </source>
</reference>
<dbReference type="PANTHER" id="PTHR43982">
    <property type="entry name" value="UBIQUITIN CARBOXYL-TERMINAL HYDROLASE"/>
    <property type="match status" value="1"/>
</dbReference>
<dbReference type="SUPFAM" id="SSF54236">
    <property type="entry name" value="Ubiquitin-like"/>
    <property type="match status" value="1"/>
</dbReference>
<keyword evidence="3" id="KW-0645">Protease</keyword>
<evidence type="ECO:0000256" key="6">
    <source>
        <dbReference type="ARBA" id="ARBA00022807"/>
    </source>
</evidence>
<evidence type="ECO:0000256" key="5">
    <source>
        <dbReference type="ARBA" id="ARBA00022801"/>
    </source>
</evidence>
<comment type="caution">
    <text evidence="10">The sequence shown here is derived from an EMBL/GenBank/DDBJ whole genome shotgun (WGS) entry which is preliminary data.</text>
</comment>
<dbReference type="GO" id="GO:0061136">
    <property type="term" value="P:regulation of proteasomal protein catabolic process"/>
    <property type="evidence" value="ECO:0007669"/>
    <property type="project" value="TreeGrafter"/>
</dbReference>
<evidence type="ECO:0000256" key="2">
    <source>
        <dbReference type="ARBA" id="ARBA00012759"/>
    </source>
</evidence>
<sequence length="560" mass="62957">MAVFGSFVKVFWRSTAGSPPSRLRRSVMQRSLSRSGCCKDSERYQISKQECEIQNGPRVAMSTVSIKVSHAGKKYDVDVDLGEPGAVFKSQLYSLTGVEPTRQKVLVKGGQLKDDTDMKKLGLKPGQTLMMMGTAGELPKAPVQKAVFLEDMTDSQLAEVLKTPAGLQNLGNTCYMNSTLQAFRAIPELQAELNEFVPQSNNNDMLASTRSRLTASLRDLYKNMSQTTEGLPPMLFLSVLRQVFPQFAQKTNEGHYMQQDAEECWSQVLQTLRQDLKKEGHSSFVDKYMAAQTSSKLICDENSEEQPVESSDEVVKLDCHISGTTNFMRDGIFDGLTEKIEKTSEALGRNAQYTKTSRLSRLPKYLTVHLVRFYWRRDISKKTKIMRKVTFPFELDATEFCTEELQKSLIPVRDAMREITKAQEDKERAAKRAKIQKEMDQAENKGEAVAMDVDEPKSEGADPVEEIYKAIDPKLLEDEGANATGLYDLFAVMTHTGASANSGHWMSWVKQENGDEWYKFNDDKVTTVPKSRIEQLAGGGEADSAYILLYKARELPPKKE</sequence>
<keyword evidence="7" id="KW-0175">Coiled coil</keyword>
<evidence type="ECO:0000313" key="10">
    <source>
        <dbReference type="EMBL" id="GAO47791.1"/>
    </source>
</evidence>
<dbReference type="PANTHER" id="PTHR43982:SF1">
    <property type="entry name" value="UBIQUITIN CARBOXYL-TERMINAL HYDROLASE 14"/>
    <property type="match status" value="1"/>
</dbReference>
<evidence type="ECO:0000313" key="11">
    <source>
        <dbReference type="Proteomes" id="UP000033140"/>
    </source>
</evidence>
<keyword evidence="5" id="KW-0378">Hydrolase</keyword>
<reference evidence="10 11" key="3">
    <citation type="journal article" date="2015" name="Genome Announc.">
        <title>Draft Genome Sequence of the Archiascomycetous Yeast Saitoella complicata.</title>
        <authorList>
            <person name="Yamauchi K."/>
            <person name="Kondo S."/>
            <person name="Hamamoto M."/>
            <person name="Takahashi Y."/>
            <person name="Ogura Y."/>
            <person name="Hayashi T."/>
            <person name="Nishida H."/>
        </authorList>
    </citation>
    <scope>NUCLEOTIDE SEQUENCE [LARGE SCALE GENOMIC DNA]</scope>
    <source>
        <strain evidence="10 11">NRRL Y-17804</strain>
    </source>
</reference>
<dbReference type="STRING" id="698492.A0A0E9NDI1"/>
<dbReference type="PROSITE" id="PS00972">
    <property type="entry name" value="USP_1"/>
    <property type="match status" value="1"/>
</dbReference>
<dbReference type="InterPro" id="IPR028889">
    <property type="entry name" value="USP"/>
</dbReference>
<evidence type="ECO:0000256" key="3">
    <source>
        <dbReference type="ARBA" id="ARBA00022670"/>
    </source>
</evidence>
<dbReference type="GO" id="GO:0004843">
    <property type="term" value="F:cysteine-type deubiquitinase activity"/>
    <property type="evidence" value="ECO:0007669"/>
    <property type="project" value="UniProtKB-EC"/>
</dbReference>
<dbReference type="GO" id="GO:0016579">
    <property type="term" value="P:protein deubiquitination"/>
    <property type="evidence" value="ECO:0007669"/>
    <property type="project" value="InterPro"/>
</dbReference>
<dbReference type="SMART" id="SM00213">
    <property type="entry name" value="UBQ"/>
    <property type="match status" value="1"/>
</dbReference>
<dbReference type="CDD" id="cd02657">
    <property type="entry name" value="Peptidase_C19A"/>
    <property type="match status" value="1"/>
</dbReference>
<dbReference type="EC" id="3.4.19.12" evidence="2"/>
<dbReference type="Pfam" id="PF00240">
    <property type="entry name" value="ubiquitin"/>
    <property type="match status" value="1"/>
</dbReference>
<dbReference type="GO" id="GO:0070628">
    <property type="term" value="F:proteasome binding"/>
    <property type="evidence" value="ECO:0007669"/>
    <property type="project" value="TreeGrafter"/>
</dbReference>
<dbReference type="InterPro" id="IPR038765">
    <property type="entry name" value="Papain-like_cys_pep_sf"/>
</dbReference>
<protein>
    <recommendedName>
        <fullName evidence="2">ubiquitinyl hydrolase 1</fullName>
        <ecNumber evidence="2">3.4.19.12</ecNumber>
    </recommendedName>
</protein>
<dbReference type="EMBL" id="BACD03000011">
    <property type="protein sequence ID" value="GAO47791.1"/>
    <property type="molecule type" value="Genomic_DNA"/>
</dbReference>
<keyword evidence="11" id="KW-1185">Reference proteome</keyword>
<dbReference type="AlphaFoldDB" id="A0A0E9NDI1"/>
<evidence type="ECO:0000256" key="4">
    <source>
        <dbReference type="ARBA" id="ARBA00022786"/>
    </source>
</evidence>
<dbReference type="Pfam" id="PF00443">
    <property type="entry name" value="UCH"/>
    <property type="match status" value="1"/>
</dbReference>
<name>A0A0E9NDI1_SAICN</name>
<reference evidence="10 11" key="1">
    <citation type="journal article" date="2011" name="J. Gen. Appl. Microbiol.">
        <title>Draft genome sequencing of the enigmatic yeast Saitoella complicata.</title>
        <authorList>
            <person name="Nishida H."/>
            <person name="Hamamoto M."/>
            <person name="Sugiyama J."/>
        </authorList>
    </citation>
    <scope>NUCLEOTIDE SEQUENCE [LARGE SCALE GENOMIC DNA]</scope>
    <source>
        <strain evidence="10 11">NRRL Y-17804</strain>
    </source>
</reference>
<dbReference type="InterPro" id="IPR001394">
    <property type="entry name" value="Peptidase_C19_UCH"/>
</dbReference>
<dbReference type="InterPro" id="IPR029071">
    <property type="entry name" value="Ubiquitin-like_domsf"/>
</dbReference>
<dbReference type="OMA" id="RKVQFPF"/>
<evidence type="ECO:0000256" key="7">
    <source>
        <dbReference type="SAM" id="Coils"/>
    </source>
</evidence>